<dbReference type="AlphaFoldDB" id="A0A484ZB32"/>
<accession>A0A484ZB32</accession>
<organism evidence="1 2">
    <name type="scientific">Enterobacter cancerogenus</name>
    <dbReference type="NCBI Taxonomy" id="69218"/>
    <lineage>
        <taxon>Bacteria</taxon>
        <taxon>Pseudomonadati</taxon>
        <taxon>Pseudomonadota</taxon>
        <taxon>Gammaproteobacteria</taxon>
        <taxon>Enterobacterales</taxon>
        <taxon>Enterobacteriaceae</taxon>
        <taxon>Enterobacter</taxon>
        <taxon>Enterobacter cloacae complex</taxon>
    </lineage>
</organism>
<protein>
    <submittedName>
        <fullName evidence="1">Uncharacterized protein</fullName>
    </submittedName>
</protein>
<evidence type="ECO:0000313" key="2">
    <source>
        <dbReference type="Proteomes" id="UP000351155"/>
    </source>
</evidence>
<sequence>MRWFTPLWSKNRLNASAVVANPFGTETPMAGQVCNHFTQGGIFASNSVYIIHAELVIPKHQR</sequence>
<evidence type="ECO:0000313" key="1">
    <source>
        <dbReference type="EMBL" id="VFS44801.1"/>
    </source>
</evidence>
<reference evidence="1 2" key="1">
    <citation type="submission" date="2019-03" db="EMBL/GenBank/DDBJ databases">
        <authorList>
            <consortium name="Pathogen Informatics"/>
        </authorList>
    </citation>
    <scope>NUCLEOTIDE SEQUENCE [LARGE SCALE GENOMIC DNA]</scope>
    <source>
        <strain evidence="1 2">NCTC12126</strain>
    </source>
</reference>
<name>A0A484ZB32_9ENTR</name>
<dbReference type="Proteomes" id="UP000351155">
    <property type="component" value="Unassembled WGS sequence"/>
</dbReference>
<gene>
    <name evidence="1" type="ORF">NCTC12126_06113</name>
</gene>
<proteinExistence type="predicted"/>
<dbReference type="EMBL" id="CAADIW010000079">
    <property type="protein sequence ID" value="VFS44801.1"/>
    <property type="molecule type" value="Genomic_DNA"/>
</dbReference>